<dbReference type="Pfam" id="PF13584">
    <property type="entry name" value="BatD"/>
    <property type="match status" value="1"/>
</dbReference>
<sequence length="544" mass="58927">MIRLLYALSLLLPAMLASAAGLTASVDRSTLIQGETVELTLEIADSTAFGKPDLSPLHDLFDVLGSRQVKSAGLGSGGIAASTRWMITLQPKPLGYVVIPPLQLGSATSEPIKLHVQAPTAPARDTLAPVFIDASLDQDSPYVQAQAVLTLRIFHSVSLYDDSRLTPLQMADAQTEQLGETRTYEQVIGGVRHGVIEVRYAIFPQRSGDLVIPGQEFSATLVDRSAPNTFTPFGPRPGKVTRVRSPDIPLQVRPKPADYPADAPWLPARALTLTEAWSPEPTEVNVGDSLTRNLMLRAEGLSSTQLPALPGLLLDGLRSYVDQPRLANQGESTGVIGSREESQALVPTRAGNFEIPTLTVTWWNTQEDRLERSELPARTLSVGAALIAEGVAGPGQTPSTAGFSSARLWPWQLACAVLLCTTILGFSLWWRARRRTPAVLTPVDTPDARDLLDDLRRACQANDPHATRHALDAWARQQPETLADMAARFAPLSDALNGLNGALYSETGHRWQGTGLWRAIRELPPRTAVETQDDEGSLPPLYPK</sequence>
<proteinExistence type="predicted"/>
<keyword evidence="1" id="KW-0812">Transmembrane</keyword>
<dbReference type="Pfam" id="PF25607">
    <property type="entry name" value="DUF7939"/>
    <property type="match status" value="1"/>
</dbReference>
<accession>A0A917UT43</accession>
<evidence type="ECO:0000256" key="2">
    <source>
        <dbReference type="SAM" id="SignalP"/>
    </source>
</evidence>
<gene>
    <name evidence="4" type="ORF">GCM10009304_07510</name>
</gene>
<evidence type="ECO:0000256" key="1">
    <source>
        <dbReference type="SAM" id="Phobius"/>
    </source>
</evidence>
<evidence type="ECO:0000259" key="3">
    <source>
        <dbReference type="Pfam" id="PF25607"/>
    </source>
</evidence>
<comment type="caution">
    <text evidence="4">The sequence shown here is derived from an EMBL/GenBank/DDBJ whole genome shotgun (WGS) entry which is preliminary data.</text>
</comment>
<dbReference type="InterPro" id="IPR057699">
    <property type="entry name" value="DUF7939"/>
</dbReference>
<name>A0A917UT43_9PSED</name>
<dbReference type="AlphaFoldDB" id="A0A917UT43"/>
<organism evidence="4 5">
    <name type="scientific">Pseudomonas matsuisoli</name>
    <dbReference type="NCBI Taxonomy" id="1515666"/>
    <lineage>
        <taxon>Bacteria</taxon>
        <taxon>Pseudomonadati</taxon>
        <taxon>Pseudomonadota</taxon>
        <taxon>Gammaproteobacteria</taxon>
        <taxon>Pseudomonadales</taxon>
        <taxon>Pseudomonadaceae</taxon>
        <taxon>Pseudomonas</taxon>
    </lineage>
</organism>
<keyword evidence="2" id="KW-0732">Signal</keyword>
<evidence type="ECO:0000313" key="4">
    <source>
        <dbReference type="EMBL" id="GGJ83991.1"/>
    </source>
</evidence>
<keyword evidence="1" id="KW-1133">Transmembrane helix</keyword>
<feature type="domain" description="DUF7939" evidence="3">
    <location>
        <begin position="449"/>
        <end position="526"/>
    </location>
</feature>
<dbReference type="PANTHER" id="PTHR40940:SF1">
    <property type="entry name" value="PROTEIN BATD"/>
    <property type="match status" value="1"/>
</dbReference>
<dbReference type="Proteomes" id="UP000635983">
    <property type="component" value="Unassembled WGS sequence"/>
</dbReference>
<dbReference type="EMBL" id="BMPO01000002">
    <property type="protein sequence ID" value="GGJ83991.1"/>
    <property type="molecule type" value="Genomic_DNA"/>
</dbReference>
<dbReference type="RefSeq" id="WP_188981827.1">
    <property type="nucleotide sequence ID" value="NZ_BMPO01000002.1"/>
</dbReference>
<dbReference type="PANTHER" id="PTHR40940">
    <property type="entry name" value="PROTEIN BATD-RELATED"/>
    <property type="match status" value="1"/>
</dbReference>
<protein>
    <recommendedName>
        <fullName evidence="3">DUF7939 domain-containing protein</fullName>
    </recommendedName>
</protein>
<feature type="chain" id="PRO_5036781378" description="DUF7939 domain-containing protein" evidence="2">
    <location>
        <begin position="20"/>
        <end position="544"/>
    </location>
</feature>
<keyword evidence="5" id="KW-1185">Reference proteome</keyword>
<evidence type="ECO:0000313" key="5">
    <source>
        <dbReference type="Proteomes" id="UP000635983"/>
    </source>
</evidence>
<reference evidence="4" key="2">
    <citation type="submission" date="2020-09" db="EMBL/GenBank/DDBJ databases">
        <authorList>
            <person name="Sun Q."/>
            <person name="Ohkuma M."/>
        </authorList>
    </citation>
    <scope>NUCLEOTIDE SEQUENCE</scope>
    <source>
        <strain evidence="4">JCM 30078</strain>
    </source>
</reference>
<feature type="transmembrane region" description="Helical" evidence="1">
    <location>
        <begin position="408"/>
        <end position="430"/>
    </location>
</feature>
<reference evidence="4" key="1">
    <citation type="journal article" date="2014" name="Int. J. Syst. Evol. Microbiol.">
        <title>Complete genome sequence of Corynebacterium casei LMG S-19264T (=DSM 44701T), isolated from a smear-ripened cheese.</title>
        <authorList>
            <consortium name="US DOE Joint Genome Institute (JGI-PGF)"/>
            <person name="Walter F."/>
            <person name="Albersmeier A."/>
            <person name="Kalinowski J."/>
            <person name="Ruckert C."/>
        </authorList>
    </citation>
    <scope>NUCLEOTIDE SEQUENCE</scope>
    <source>
        <strain evidence="4">JCM 30078</strain>
    </source>
</reference>
<keyword evidence="1" id="KW-0472">Membrane</keyword>
<dbReference type="InterPro" id="IPR025738">
    <property type="entry name" value="BatD"/>
</dbReference>
<feature type="signal peptide" evidence="2">
    <location>
        <begin position="1"/>
        <end position="19"/>
    </location>
</feature>